<keyword evidence="2" id="KW-0804">Transcription</keyword>
<dbReference type="Gene3D" id="1.10.357.10">
    <property type="entry name" value="Tetracycline Repressor, domain 2"/>
    <property type="match status" value="1"/>
</dbReference>
<evidence type="ECO:0000313" key="5">
    <source>
        <dbReference type="Proteomes" id="UP000465304"/>
    </source>
</evidence>
<keyword evidence="5" id="KW-1185">Reference proteome</keyword>
<evidence type="ECO:0000313" key="4">
    <source>
        <dbReference type="EMBL" id="GFH01491.1"/>
    </source>
</evidence>
<organism evidence="4 5">
    <name type="scientific">Mycolicibacterium hippocampi</name>
    <dbReference type="NCBI Taxonomy" id="659824"/>
    <lineage>
        <taxon>Bacteria</taxon>
        <taxon>Bacillati</taxon>
        <taxon>Actinomycetota</taxon>
        <taxon>Actinomycetes</taxon>
        <taxon>Mycobacteriales</taxon>
        <taxon>Mycobacteriaceae</taxon>
        <taxon>Mycolicibacterium</taxon>
    </lineage>
</organism>
<dbReference type="Proteomes" id="UP000465304">
    <property type="component" value="Unassembled WGS sequence"/>
</dbReference>
<dbReference type="InterPro" id="IPR011075">
    <property type="entry name" value="TetR_C"/>
</dbReference>
<dbReference type="SUPFAM" id="SSF46689">
    <property type="entry name" value="Homeodomain-like"/>
    <property type="match status" value="1"/>
</dbReference>
<dbReference type="SUPFAM" id="SSF48498">
    <property type="entry name" value="Tetracyclin repressor-like, C-terminal domain"/>
    <property type="match status" value="1"/>
</dbReference>
<reference evidence="4 5" key="1">
    <citation type="journal article" date="2019" name="Emerg. Microbes Infect.">
        <title>Comprehensive subspecies identification of 175 nontuberculous mycobacteria species based on 7547 genomic profiles.</title>
        <authorList>
            <person name="Matsumoto Y."/>
            <person name="Kinjo T."/>
            <person name="Motooka D."/>
            <person name="Nabeya D."/>
            <person name="Jung N."/>
            <person name="Uechi K."/>
            <person name="Horii T."/>
            <person name="Iida T."/>
            <person name="Fujita J."/>
            <person name="Nakamura S."/>
        </authorList>
    </citation>
    <scope>NUCLEOTIDE SEQUENCE [LARGE SCALE GENOMIC DNA]</scope>
    <source>
        <strain evidence="4 5">JCM 30996</strain>
    </source>
</reference>
<proteinExistence type="predicted"/>
<dbReference type="InterPro" id="IPR009057">
    <property type="entry name" value="Homeodomain-like_sf"/>
</dbReference>
<feature type="domain" description="Tetracyclin repressor-like C-terminal" evidence="3">
    <location>
        <begin position="72"/>
        <end position="182"/>
    </location>
</feature>
<comment type="caution">
    <text evidence="4">The sequence shown here is derived from an EMBL/GenBank/DDBJ whole genome shotgun (WGS) entry which is preliminary data.</text>
</comment>
<dbReference type="Pfam" id="PF16859">
    <property type="entry name" value="TetR_C_11"/>
    <property type="match status" value="1"/>
</dbReference>
<evidence type="ECO:0000256" key="1">
    <source>
        <dbReference type="ARBA" id="ARBA00023015"/>
    </source>
</evidence>
<dbReference type="EMBL" id="BLLB01000002">
    <property type="protein sequence ID" value="GFH01491.1"/>
    <property type="molecule type" value="Genomic_DNA"/>
</dbReference>
<dbReference type="AlphaFoldDB" id="A0A7I9ZKE1"/>
<evidence type="ECO:0000259" key="3">
    <source>
        <dbReference type="Pfam" id="PF16859"/>
    </source>
</evidence>
<keyword evidence="1" id="KW-0805">Transcription regulation</keyword>
<gene>
    <name evidence="4" type="ORF">MHIP_19740</name>
</gene>
<dbReference type="RefSeq" id="WP_163888276.1">
    <property type="nucleotide sequence ID" value="NZ_BLLB01000002.1"/>
</dbReference>
<sequence length="189" mass="21060">MVDDRPLADVDRERVVAAVHEEVARWGIDRFDLGSMAHRHGLDEQAILQHWRDPETLILDALARRPGDGEGPPDTGSLRSDLFVLAVRMATMVTSVAGRKLHGGHLIGDTRISSVEIRQTAWQDRANSLGVVFDRARERGELRSGVDFRNVLELLFAPINMRALYTGEPVDDDYCRTLSELVYCAVAAV</sequence>
<dbReference type="InterPro" id="IPR036271">
    <property type="entry name" value="Tet_transcr_reg_TetR-rel_C_sf"/>
</dbReference>
<evidence type="ECO:0000256" key="2">
    <source>
        <dbReference type="ARBA" id="ARBA00023163"/>
    </source>
</evidence>
<name>A0A7I9ZKE1_9MYCO</name>
<accession>A0A7I9ZKE1</accession>
<protein>
    <submittedName>
        <fullName evidence="4">Putative transcriptional regulator, TetR family protein</fullName>
    </submittedName>
</protein>